<comment type="caution">
    <text evidence="2">The sequence shown here is derived from an EMBL/GenBank/DDBJ whole genome shotgun (WGS) entry which is preliminary data.</text>
</comment>
<evidence type="ECO:0000313" key="2">
    <source>
        <dbReference type="EMBL" id="KAA6307421.1"/>
    </source>
</evidence>
<dbReference type="AlphaFoldDB" id="A0A5J4PFB2"/>
<feature type="transmembrane region" description="Helical" evidence="1">
    <location>
        <begin position="162"/>
        <end position="180"/>
    </location>
</feature>
<dbReference type="InterPro" id="IPR052724">
    <property type="entry name" value="GT117_domain-containing"/>
</dbReference>
<evidence type="ECO:0000256" key="1">
    <source>
        <dbReference type="SAM" id="Phobius"/>
    </source>
</evidence>
<dbReference type="EMBL" id="SNRY01009185">
    <property type="protein sequence ID" value="KAA6307421.1"/>
    <property type="molecule type" value="Genomic_DNA"/>
</dbReference>
<reference evidence="2" key="1">
    <citation type="submission" date="2019-03" db="EMBL/GenBank/DDBJ databases">
        <title>Single cell metagenomics reveals metabolic interactions within the superorganism composed of flagellate Streblomastix strix and complex community of Bacteroidetes bacteria on its surface.</title>
        <authorList>
            <person name="Treitli S.C."/>
            <person name="Kolisko M."/>
            <person name="Husnik F."/>
            <person name="Keeling P."/>
            <person name="Hampl V."/>
        </authorList>
    </citation>
    <scope>NUCLEOTIDE SEQUENCE</scope>
    <source>
        <strain evidence="2">STM</strain>
    </source>
</reference>
<accession>A0A5J4PFB2</accession>
<dbReference type="PANTHER" id="PTHR16214">
    <property type="entry name" value="TRANSMEMBRANE PROTEIN 260"/>
    <property type="match status" value="1"/>
</dbReference>
<feature type="transmembrane region" description="Helical" evidence="1">
    <location>
        <begin position="134"/>
        <end position="150"/>
    </location>
</feature>
<organism evidence="2">
    <name type="scientific">termite gut metagenome</name>
    <dbReference type="NCBI Taxonomy" id="433724"/>
    <lineage>
        <taxon>unclassified sequences</taxon>
        <taxon>metagenomes</taxon>
        <taxon>organismal metagenomes</taxon>
    </lineage>
</organism>
<feature type="non-terminal residue" evidence="2">
    <location>
        <position position="248"/>
    </location>
</feature>
<feature type="non-terminal residue" evidence="2">
    <location>
        <position position="1"/>
    </location>
</feature>
<name>A0A5J4PFB2_9ZZZZ</name>
<dbReference type="PANTHER" id="PTHR16214:SF3">
    <property type="entry name" value="TRANSMEMBRANE PROTEIN 260"/>
    <property type="match status" value="1"/>
</dbReference>
<keyword evidence="1" id="KW-0812">Transmembrane</keyword>
<feature type="transmembrane region" description="Helical" evidence="1">
    <location>
        <begin position="192"/>
        <end position="213"/>
    </location>
</feature>
<sequence>EEKDIYIEMPGRMDYEYAQNMFFPRMYHSSYANDYKRWMDIKGHDVPYDQCGEPIMVNVPTQRENMKFFFSYQMNFMYWRYFMWNFAGRQNDIQGNGEIEHGNWMTGIPFIDNLLISNQEMMPQELKEGNKGHNVYYCLPLLLGIIGLLWQGYRGQKGVRQFWVVFFLFFMTGVAVVLYLNQTPSQPRERDYAYAASFYAFAIWIGMGVAGITRLLQHYCKMKELPAALVSLISLFVPVQMAGQTWDD</sequence>
<keyword evidence="1" id="KW-1133">Transmembrane helix</keyword>
<evidence type="ECO:0008006" key="3">
    <source>
        <dbReference type="Google" id="ProtNLM"/>
    </source>
</evidence>
<proteinExistence type="predicted"/>
<gene>
    <name evidence="2" type="ORF">EZS27_040910</name>
</gene>
<keyword evidence="1" id="KW-0472">Membrane</keyword>
<protein>
    <recommendedName>
        <fullName evidence="3">DUF2723 domain-containing protein</fullName>
    </recommendedName>
</protein>